<reference evidence="6 7" key="1">
    <citation type="submission" date="2018-10" db="EMBL/GenBank/DDBJ databases">
        <title>Characterization and genome analysis of a novel bacterium Sphingobium yanoikuyae SJTF8 capable of degrading PAHs.</title>
        <authorList>
            <person name="Yin C."/>
            <person name="Xiong W."/>
            <person name="Liang R."/>
        </authorList>
    </citation>
    <scope>NUCLEOTIDE SEQUENCE [LARGE SCALE GENOMIC DNA]</scope>
    <source>
        <strain evidence="6 7">SJTF8</strain>
    </source>
</reference>
<dbReference type="Pfam" id="PF13515">
    <property type="entry name" value="FUSC_2"/>
    <property type="match status" value="2"/>
</dbReference>
<dbReference type="AlphaFoldDB" id="A0A085K7G7"/>
<evidence type="ECO:0000256" key="1">
    <source>
        <dbReference type="ARBA" id="ARBA00004141"/>
    </source>
</evidence>
<evidence type="ECO:0000256" key="4">
    <source>
        <dbReference type="ARBA" id="ARBA00023136"/>
    </source>
</evidence>
<dbReference type="EMBL" id="CP033230">
    <property type="protein sequence ID" value="AYO78181.1"/>
    <property type="molecule type" value="Genomic_DNA"/>
</dbReference>
<keyword evidence="3" id="KW-1133">Transmembrane helix</keyword>
<keyword evidence="4" id="KW-0472">Membrane</keyword>
<accession>A0A085K7G7</accession>
<dbReference type="GO" id="GO:0016020">
    <property type="term" value="C:membrane"/>
    <property type="evidence" value="ECO:0007669"/>
    <property type="project" value="UniProtKB-SubCell"/>
</dbReference>
<protein>
    <submittedName>
        <fullName evidence="6">FUSC family protein</fullName>
    </submittedName>
</protein>
<comment type="subcellular location">
    <subcellularLocation>
        <location evidence="1">Membrane</location>
        <topology evidence="1">Multi-pass membrane protein</topology>
    </subcellularLocation>
</comment>
<evidence type="ECO:0000313" key="7">
    <source>
        <dbReference type="Proteomes" id="UP000280708"/>
    </source>
</evidence>
<evidence type="ECO:0000259" key="5">
    <source>
        <dbReference type="Pfam" id="PF13515"/>
    </source>
</evidence>
<evidence type="ECO:0000256" key="2">
    <source>
        <dbReference type="ARBA" id="ARBA00022692"/>
    </source>
</evidence>
<dbReference type="Proteomes" id="UP000280708">
    <property type="component" value="Chromosome"/>
</dbReference>
<organism evidence="6 7">
    <name type="scientific">Sphingobium yanoikuyae</name>
    <name type="common">Sphingomonas yanoikuyae</name>
    <dbReference type="NCBI Taxonomy" id="13690"/>
    <lineage>
        <taxon>Bacteria</taxon>
        <taxon>Pseudomonadati</taxon>
        <taxon>Pseudomonadota</taxon>
        <taxon>Alphaproteobacteria</taxon>
        <taxon>Sphingomonadales</taxon>
        <taxon>Sphingomonadaceae</taxon>
        <taxon>Sphingobium</taxon>
    </lineage>
</organism>
<gene>
    <name evidence="6" type="ORF">EBF16_15595</name>
</gene>
<sequence>MPRPFSSLLDRVTPRTIDELECALSVLGAILLAHLLGATHVSWAAFAGYMVMRGHAAETLARGVLRIIGTVAGGLIALGSAPFIVGYWPAAAAALALMGTISLYAAITSRRSYAWLFFGLTYAMVVLDKIEHPAIALPEFVQTRVLETLAGIAASLIVSLASTLTLRRRWPAKRTPAATGAGWHGDSLRHALQAGVALALLVALNAWIPVPALAQGAIMIMAVMLLPVTGIGSSGLAPVSQRILQRMIGCIGGALFAAFFLVAGADNMALLLVATAIGVMLGRHLENGDPTHRYVGTQFTLAVLVMLVPDRYDQLVLEPGVERLMAIFIGMAVLMPVLLVGHMLRGRRADGATAPASGESGGV</sequence>
<proteinExistence type="predicted"/>
<feature type="domain" description="Integral membrane bound transporter" evidence="5">
    <location>
        <begin position="237"/>
        <end position="334"/>
    </location>
</feature>
<dbReference type="RefSeq" id="WP_037507724.1">
    <property type="nucleotide sequence ID" value="NZ_CAIGKD010000010.1"/>
</dbReference>
<feature type="domain" description="Integral membrane bound transporter" evidence="5">
    <location>
        <begin position="29"/>
        <end position="158"/>
    </location>
</feature>
<evidence type="ECO:0000313" key="6">
    <source>
        <dbReference type="EMBL" id="AYO78181.1"/>
    </source>
</evidence>
<name>A0A085K7G7_SPHYA</name>
<dbReference type="InterPro" id="IPR049453">
    <property type="entry name" value="Memb_transporter_dom"/>
</dbReference>
<keyword evidence="2" id="KW-0812">Transmembrane</keyword>
<evidence type="ECO:0000256" key="3">
    <source>
        <dbReference type="ARBA" id="ARBA00022989"/>
    </source>
</evidence>